<proteinExistence type="predicted"/>
<reference evidence="1" key="1">
    <citation type="submission" date="2024-06" db="EMBL/GenBank/DDBJ databases">
        <authorList>
            <person name="Lu L."/>
            <person name="Wei N."/>
            <person name="Zhang R."/>
        </authorList>
    </citation>
    <scope>NUCLEOTIDE SEQUENCE</scope>
</reference>
<evidence type="ECO:0000313" key="1">
    <source>
        <dbReference type="EMBL" id="XBW75390.1"/>
    </source>
</evidence>
<organism evidence="1">
    <name type="scientific">Dinoroseobacter phage vB_DshS_R26L</name>
    <dbReference type="NCBI Taxonomy" id="3161158"/>
    <lineage>
        <taxon>Viruses</taxon>
        <taxon>Duplodnaviria</taxon>
        <taxon>Heunggongvirae</taxon>
        <taxon>Uroviricota</taxon>
        <taxon>Caudoviricetes</taxon>
        <taxon>Nanhaivirus</taxon>
    </lineage>
</organism>
<gene>
    <name evidence="1" type="ORF">vBDshSR26L_75</name>
</gene>
<accession>A0AAU7VHX5</accession>
<sequence length="237" mass="24354">MTTPNFSIPEIQSNQAQKHVTANEAFTVIDAAMDRTVVSAAVSTPPGSPSEGDKYIVASGATGDWSGNVGNVACYIDATWIFFTPKEGWEYYDLNTSTMLRYTGSAWGEAPVGSFLSLTANGAGVKLSSIEEELTSLSGATVTSSAAFPNQSLMLSVSLRVTTSITGATSFDCGDSGSASRFGGSLGIAAGTTNQGTIGPTGNYASTPVVLTANGGNFTGGDVRIALHYLEFIAPTS</sequence>
<dbReference type="InterPro" id="IPR021251">
    <property type="entry name" value="DUF2793"/>
</dbReference>
<name>A0AAU7VHX5_9CAUD</name>
<dbReference type="Pfam" id="PF10983">
    <property type="entry name" value="DUF2793"/>
    <property type="match status" value="1"/>
</dbReference>
<dbReference type="EMBL" id="PP882867">
    <property type="protein sequence ID" value="XBW75390.1"/>
    <property type="molecule type" value="Genomic_DNA"/>
</dbReference>
<protein>
    <submittedName>
        <fullName evidence="1">Ribonuclease III</fullName>
    </submittedName>
</protein>